<dbReference type="EMBL" id="EU016570">
    <property type="protein sequence ID" value="ABZ06233.1"/>
    <property type="molecule type" value="Genomic_DNA"/>
</dbReference>
<dbReference type="AlphaFoldDB" id="B3T0X4"/>
<evidence type="ECO:0000313" key="1">
    <source>
        <dbReference type="EMBL" id="ABZ06233.1"/>
    </source>
</evidence>
<proteinExistence type="predicted"/>
<gene>
    <name evidence="1" type="ORF">ALOHA_HF4000007I05ctg1g6</name>
</gene>
<name>B3T0X4_9ZZZZ</name>
<protein>
    <recommendedName>
        <fullName evidence="2">Phytanoyl-CoA dioxygenase (PhyH)</fullName>
    </recommendedName>
</protein>
<organism evidence="1">
    <name type="scientific">uncultured marine microorganism HF4000_007I05</name>
    <dbReference type="NCBI Taxonomy" id="455511"/>
    <lineage>
        <taxon>unclassified sequences</taxon>
        <taxon>environmental samples</taxon>
    </lineage>
</organism>
<sequence>MSLDYRHKRINKITKLWNLKKIHPLITTYAMEKNFFESFKFNIKLYISKALNLQFVQNDSLFIKNIDNARTNRTNITPNGAVVPKREFHLEYNLVLRSWCELVRKITSNNPKLLKLFRITPNIRIKFGKELSDNKNRGLSTSHPHSDAWVEGPWGMNCFIPFFGDTKNNNLIYHEPKSEFDEKFLKTSSTYVEMQWVMKYYRRIKKINPKPGVVHISDYASIHNTSRSTKCGTRVSIDTTVFVGNHSPHKDRKREYVSKIPNIGINEFVDAGQSQLSRPASKISTYSHYTSKVLRLLKL</sequence>
<accession>B3T0X4</accession>
<reference evidence="1" key="1">
    <citation type="journal article" date="2008" name="ISME J.">
        <title>Genomic patterns of recombination, clonal divergence and environment in marine microbial populations.</title>
        <authorList>
            <person name="Konstantinidis K.T."/>
            <person name="Delong E.F."/>
        </authorList>
    </citation>
    <scope>NUCLEOTIDE SEQUENCE</scope>
</reference>
<evidence type="ECO:0008006" key="2">
    <source>
        <dbReference type="Google" id="ProtNLM"/>
    </source>
</evidence>